<sequence length="48" mass="5250">MTISMPLVVLAVFPISVAVAAAVTYKEALIERRKRMLADKIGTAMEED</sequence>
<gene>
    <name evidence="1" type="ORF">OXU80_18480</name>
</gene>
<reference evidence="1" key="1">
    <citation type="submission" date="2022-11" db="EMBL/GenBank/DDBJ databases">
        <title>beta-Carotene-producing bacterium, Jeongeuplla avenae sp. nov., alleviates the salt stress of Arabidopsis seedlings.</title>
        <authorList>
            <person name="Jiang L."/>
            <person name="Lee J."/>
        </authorList>
    </citation>
    <scope>NUCLEOTIDE SEQUENCE</scope>
    <source>
        <strain evidence="1">DY_R2A_6</strain>
    </source>
</reference>
<proteinExistence type="predicted"/>
<protein>
    <submittedName>
        <fullName evidence="1">Uncharacterized protein</fullName>
    </submittedName>
</protein>
<accession>A0ACD4NJ09</accession>
<name>A0ACD4NJ09_9HYPH</name>
<keyword evidence="2" id="KW-1185">Reference proteome</keyword>
<evidence type="ECO:0000313" key="2">
    <source>
        <dbReference type="Proteomes" id="UP001163223"/>
    </source>
</evidence>
<dbReference type="EMBL" id="CP113520">
    <property type="protein sequence ID" value="WAJ26838.1"/>
    <property type="molecule type" value="Genomic_DNA"/>
</dbReference>
<evidence type="ECO:0000313" key="1">
    <source>
        <dbReference type="EMBL" id="WAJ26838.1"/>
    </source>
</evidence>
<dbReference type="Proteomes" id="UP001163223">
    <property type="component" value="Chromosome"/>
</dbReference>
<organism evidence="1 2">
    <name type="scientific">Antarcticirhabdus aurantiaca</name>
    <dbReference type="NCBI Taxonomy" id="2606717"/>
    <lineage>
        <taxon>Bacteria</taxon>
        <taxon>Pseudomonadati</taxon>
        <taxon>Pseudomonadota</taxon>
        <taxon>Alphaproteobacteria</taxon>
        <taxon>Hyphomicrobiales</taxon>
        <taxon>Aurantimonadaceae</taxon>
        <taxon>Antarcticirhabdus</taxon>
    </lineage>
</organism>